<accession>A0A844T912</accession>
<comment type="caution">
    <text evidence="1">The sequence shown here is derived from an EMBL/GenBank/DDBJ whole genome shotgun (WGS) entry which is preliminary data.</text>
</comment>
<proteinExistence type="predicted"/>
<keyword evidence="2" id="KW-1185">Reference proteome</keyword>
<organism evidence="1 2">
    <name type="scientific">Bradyrhizobium cajani</name>
    <dbReference type="NCBI Taxonomy" id="1928661"/>
    <lineage>
        <taxon>Bacteria</taxon>
        <taxon>Pseudomonadati</taxon>
        <taxon>Pseudomonadota</taxon>
        <taxon>Alphaproteobacteria</taxon>
        <taxon>Hyphomicrobiales</taxon>
        <taxon>Nitrobacteraceae</taxon>
        <taxon>Bradyrhizobium</taxon>
    </lineage>
</organism>
<sequence length="128" mass="14188">MAKAEGALKQIEIERVDSRLAWTWFIEAVTVCYQRPELAIQQMLRYRRSKGEDALLIKLALDSTFFGLPRPVPSRSSLSWAASGKEIRQARNLLSLLAMEAFAPHAGKAVSDFHSDQNAGLRGEGSDA</sequence>
<dbReference type="AlphaFoldDB" id="A0A844T912"/>
<dbReference type="RefSeq" id="WP_157331530.1">
    <property type="nucleotide sequence ID" value="NZ_JANADL010000004.1"/>
</dbReference>
<evidence type="ECO:0000313" key="2">
    <source>
        <dbReference type="Proteomes" id="UP000449969"/>
    </source>
</evidence>
<dbReference type="Proteomes" id="UP000449969">
    <property type="component" value="Unassembled WGS sequence"/>
</dbReference>
<protein>
    <submittedName>
        <fullName evidence="1">Uncharacterized protein</fullName>
    </submittedName>
</protein>
<evidence type="ECO:0000313" key="1">
    <source>
        <dbReference type="EMBL" id="MVT75613.1"/>
    </source>
</evidence>
<gene>
    <name evidence="1" type="ORF">GPL20_21655</name>
</gene>
<name>A0A844T912_9BRAD</name>
<reference evidence="1 2" key="1">
    <citation type="submission" date="2019-12" db="EMBL/GenBank/DDBJ databases">
        <title>Draft genome sequences Bradyrhizobium cajani AMBPC1010, Bradyrhizobium pachyrhizi AMBPC1040 and Bradyrhizobium yuanmingense ALSPC3051, three plant growth promoting strains isolated from nodules of Cajanus cajan L. in Dominican Republic.</title>
        <authorList>
            <person name="Flores-Felix J.D."/>
            <person name="Araujo J."/>
            <person name="Diaz-Alcantara C."/>
            <person name="Gonzalez-Andres F."/>
            <person name="Velazquez E."/>
        </authorList>
    </citation>
    <scope>NUCLEOTIDE SEQUENCE [LARGE SCALE GENOMIC DNA]</scope>
    <source>
        <strain evidence="1 2">1010</strain>
    </source>
</reference>
<dbReference type="EMBL" id="WQNE01000018">
    <property type="protein sequence ID" value="MVT75613.1"/>
    <property type="molecule type" value="Genomic_DNA"/>
</dbReference>